<dbReference type="EMBL" id="FTOR01000002">
    <property type="protein sequence ID" value="SIS94525.1"/>
    <property type="molecule type" value="Genomic_DNA"/>
</dbReference>
<feature type="compositionally biased region" description="Basic and acidic residues" evidence="1">
    <location>
        <begin position="1"/>
        <end position="15"/>
    </location>
</feature>
<sequence length="170" mass="20060">MKPNNPKEKKEKTDDISFQSPALTKNQEQEALLAFGTYRKKASKQISEEDKIKLRLLRLKFEINNFLKSQYSDFQFGFFLEEYMKCFELNGKTFANEIDVAPSLLSQILHNQRDPNTKIMMRLEIHSNYNFPAPIWYEVLAKQKAFELKNDSKLRKQEARKIHPKISVVI</sequence>
<feature type="region of interest" description="Disordered" evidence="1">
    <location>
        <begin position="1"/>
        <end position="23"/>
    </location>
</feature>
<dbReference type="STRING" id="477680.SAMN05421788_102238"/>
<proteinExistence type="predicted"/>
<dbReference type="InterPro" id="IPR010982">
    <property type="entry name" value="Lambda_DNA-bd_dom_sf"/>
</dbReference>
<dbReference type="Gene3D" id="1.10.260.40">
    <property type="entry name" value="lambda repressor-like DNA-binding domains"/>
    <property type="match status" value="1"/>
</dbReference>
<evidence type="ECO:0000313" key="2">
    <source>
        <dbReference type="EMBL" id="SIS94525.1"/>
    </source>
</evidence>
<dbReference type="SUPFAM" id="SSF47413">
    <property type="entry name" value="lambda repressor-like DNA-binding domains"/>
    <property type="match status" value="1"/>
</dbReference>
<reference evidence="3" key="1">
    <citation type="submission" date="2017-01" db="EMBL/GenBank/DDBJ databases">
        <authorList>
            <person name="Varghese N."/>
            <person name="Submissions S."/>
        </authorList>
    </citation>
    <scope>NUCLEOTIDE SEQUENCE [LARGE SCALE GENOMIC DNA]</scope>
    <source>
        <strain evidence="3">DSM 21054</strain>
    </source>
</reference>
<protein>
    <recommendedName>
        <fullName evidence="4">Helix-turn-helix</fullName>
    </recommendedName>
</protein>
<dbReference type="AlphaFoldDB" id="A0A1N7N853"/>
<evidence type="ECO:0000313" key="3">
    <source>
        <dbReference type="Proteomes" id="UP000186917"/>
    </source>
</evidence>
<dbReference type="GO" id="GO:0003677">
    <property type="term" value="F:DNA binding"/>
    <property type="evidence" value="ECO:0007669"/>
    <property type="project" value="InterPro"/>
</dbReference>
<evidence type="ECO:0000256" key="1">
    <source>
        <dbReference type="SAM" id="MobiDB-lite"/>
    </source>
</evidence>
<organism evidence="2 3">
    <name type="scientific">Filimonas lacunae</name>
    <dbReference type="NCBI Taxonomy" id="477680"/>
    <lineage>
        <taxon>Bacteria</taxon>
        <taxon>Pseudomonadati</taxon>
        <taxon>Bacteroidota</taxon>
        <taxon>Chitinophagia</taxon>
        <taxon>Chitinophagales</taxon>
        <taxon>Chitinophagaceae</taxon>
        <taxon>Filimonas</taxon>
    </lineage>
</organism>
<dbReference type="Proteomes" id="UP000186917">
    <property type="component" value="Unassembled WGS sequence"/>
</dbReference>
<name>A0A1N7N853_9BACT</name>
<keyword evidence="3" id="KW-1185">Reference proteome</keyword>
<gene>
    <name evidence="2" type="ORF">SAMN05421788_102238</name>
</gene>
<accession>A0A1N7N853</accession>
<dbReference type="RefSeq" id="WP_076377850.1">
    <property type="nucleotide sequence ID" value="NZ_AP017422.1"/>
</dbReference>
<evidence type="ECO:0008006" key="4">
    <source>
        <dbReference type="Google" id="ProtNLM"/>
    </source>
</evidence>
<dbReference type="OrthoDB" id="1493507at2"/>